<evidence type="ECO:0000256" key="4">
    <source>
        <dbReference type="ARBA" id="ARBA00022449"/>
    </source>
</evidence>
<name>A0A1T4W0H8_9GAMM</name>
<dbReference type="AlphaFoldDB" id="A0A1T4W0H8"/>
<feature type="transmembrane region" description="Helical" evidence="12">
    <location>
        <begin position="164"/>
        <end position="185"/>
    </location>
</feature>
<protein>
    <recommendedName>
        <fullName evidence="2">Multidrug resistance protein NorM</fullName>
    </recommendedName>
    <alternativeName>
        <fullName evidence="11">Multidrug-efflux transporter</fullName>
    </alternativeName>
    <alternativeName>
        <fullName evidence="10">Na(+)/drug antiporter</fullName>
    </alternativeName>
</protein>
<dbReference type="InterPro" id="IPR050222">
    <property type="entry name" value="MATE_MdtK"/>
</dbReference>
<feature type="transmembrane region" description="Helical" evidence="12">
    <location>
        <begin position="191"/>
        <end position="216"/>
    </location>
</feature>
<reference evidence="14" key="1">
    <citation type="submission" date="2017-02" db="EMBL/GenBank/DDBJ databases">
        <authorList>
            <person name="Varghese N."/>
            <person name="Submissions S."/>
        </authorList>
    </citation>
    <scope>NUCLEOTIDE SEQUENCE [LARGE SCALE GENOMIC DNA]</scope>
    <source>
        <strain evidence="14">DSM 22720</strain>
    </source>
</reference>
<feature type="transmembrane region" description="Helical" evidence="12">
    <location>
        <begin position="54"/>
        <end position="75"/>
    </location>
</feature>
<evidence type="ECO:0000256" key="10">
    <source>
        <dbReference type="ARBA" id="ARBA00030855"/>
    </source>
</evidence>
<evidence type="ECO:0000256" key="2">
    <source>
        <dbReference type="ARBA" id="ARBA00013489"/>
    </source>
</evidence>
<feature type="transmembrane region" description="Helical" evidence="12">
    <location>
        <begin position="365"/>
        <end position="386"/>
    </location>
</feature>
<keyword evidence="4" id="KW-0050">Antiport</keyword>
<dbReference type="PANTHER" id="PTHR43298">
    <property type="entry name" value="MULTIDRUG RESISTANCE PROTEIN NORM-RELATED"/>
    <property type="match status" value="1"/>
</dbReference>
<dbReference type="GO" id="GO:0015297">
    <property type="term" value="F:antiporter activity"/>
    <property type="evidence" value="ECO:0007669"/>
    <property type="project" value="UniProtKB-KW"/>
</dbReference>
<evidence type="ECO:0000256" key="9">
    <source>
        <dbReference type="ARBA" id="ARBA00023136"/>
    </source>
</evidence>
<dbReference type="PANTHER" id="PTHR43298:SF2">
    <property type="entry name" value="FMN_FAD EXPORTER YEEO-RELATED"/>
    <property type="match status" value="1"/>
</dbReference>
<dbReference type="NCBIfam" id="TIGR00797">
    <property type="entry name" value="matE"/>
    <property type="match status" value="1"/>
</dbReference>
<accession>A0A1T4W0H8</accession>
<evidence type="ECO:0000256" key="12">
    <source>
        <dbReference type="SAM" id="Phobius"/>
    </source>
</evidence>
<sequence length="439" mass="47016">MDNALLKKPIGSALVSMAAPTAVGMLLTFLFQLVDTYFIGQLGVKSLTAISFTYPIYILIVGLFMGISAGLSAVIGRLLGEGYIDRASYLIGLSLVIFGFLSAIIGLVCYLLGASVFELLGMSDDLYPLVADYINPLFFGMPLLSAVLIANASLMAKGVMLKPMLVMAVGGFTNLILDYVFIFGWGPVPALALTGAAIATVISWGIMLGLMLILLVKEHMLPLHFAESLDKVALYADVRDTARLATPAIAAQILTPLSVAVITRIVSAYGENAVAAYGIVTRIESLALTGILALSVIITPLVAQNYGAYRQGNVSFLRLDNIIALSGRIAVYWGVIFYVILALIGRMLVTFFTPEQQIVDTAYRYLLIVGFSFPAFGLALISASFFNGIQLPMLSLKLTLAKTLLFTLPLAALGSLFSETFIWVGLGLCCLIRLEDMAA</sequence>
<feature type="transmembrane region" description="Helical" evidence="12">
    <location>
        <begin position="406"/>
        <end position="434"/>
    </location>
</feature>
<feature type="transmembrane region" description="Helical" evidence="12">
    <location>
        <begin position="286"/>
        <end position="309"/>
    </location>
</feature>
<evidence type="ECO:0000313" key="13">
    <source>
        <dbReference type="EMBL" id="SKA70707.1"/>
    </source>
</evidence>
<evidence type="ECO:0000256" key="5">
    <source>
        <dbReference type="ARBA" id="ARBA00022475"/>
    </source>
</evidence>
<keyword evidence="3" id="KW-0813">Transport</keyword>
<evidence type="ECO:0000256" key="7">
    <source>
        <dbReference type="ARBA" id="ARBA00022989"/>
    </source>
</evidence>
<dbReference type="Pfam" id="PF01554">
    <property type="entry name" value="MatE"/>
    <property type="match status" value="2"/>
</dbReference>
<evidence type="ECO:0000313" key="14">
    <source>
        <dbReference type="Proteomes" id="UP000190162"/>
    </source>
</evidence>
<feature type="transmembrane region" description="Helical" evidence="12">
    <location>
        <begin position="87"/>
        <end position="113"/>
    </location>
</feature>
<comment type="subcellular location">
    <subcellularLocation>
        <location evidence="1">Cell inner membrane</location>
        <topology evidence="1">Multi-pass membrane protein</topology>
    </subcellularLocation>
</comment>
<dbReference type="OrthoDB" id="9806302at2"/>
<evidence type="ECO:0000256" key="11">
    <source>
        <dbReference type="ARBA" id="ARBA00031636"/>
    </source>
</evidence>
<feature type="transmembrane region" description="Helical" evidence="12">
    <location>
        <begin position="12"/>
        <end position="34"/>
    </location>
</feature>
<dbReference type="GO" id="GO:0042910">
    <property type="term" value="F:xenobiotic transmembrane transporter activity"/>
    <property type="evidence" value="ECO:0007669"/>
    <property type="project" value="InterPro"/>
</dbReference>
<evidence type="ECO:0000256" key="3">
    <source>
        <dbReference type="ARBA" id="ARBA00022448"/>
    </source>
</evidence>
<dbReference type="InterPro" id="IPR002528">
    <property type="entry name" value="MATE_fam"/>
</dbReference>
<evidence type="ECO:0000256" key="1">
    <source>
        <dbReference type="ARBA" id="ARBA00004429"/>
    </source>
</evidence>
<feature type="transmembrane region" description="Helical" evidence="12">
    <location>
        <begin position="329"/>
        <end position="353"/>
    </location>
</feature>
<gene>
    <name evidence="13" type="ORF">SAMN02745132_04613</name>
</gene>
<evidence type="ECO:0000256" key="8">
    <source>
        <dbReference type="ARBA" id="ARBA00023065"/>
    </source>
</evidence>
<dbReference type="InterPro" id="IPR048279">
    <property type="entry name" value="MdtK-like"/>
</dbReference>
<keyword evidence="6 12" id="KW-0812">Transmembrane</keyword>
<keyword evidence="8" id="KW-0406">Ion transport</keyword>
<dbReference type="RefSeq" id="WP_078754629.1">
    <property type="nucleotide sequence ID" value="NZ_FUXU01000133.1"/>
</dbReference>
<dbReference type="GO" id="GO:0005886">
    <property type="term" value="C:plasma membrane"/>
    <property type="evidence" value="ECO:0007669"/>
    <property type="project" value="UniProtKB-SubCell"/>
</dbReference>
<keyword evidence="14" id="KW-1185">Reference proteome</keyword>
<keyword evidence="5" id="KW-1003">Cell membrane</keyword>
<organism evidence="13 14">
    <name type="scientific">Enterovibrio nigricans DSM 22720</name>
    <dbReference type="NCBI Taxonomy" id="1121868"/>
    <lineage>
        <taxon>Bacteria</taxon>
        <taxon>Pseudomonadati</taxon>
        <taxon>Pseudomonadota</taxon>
        <taxon>Gammaproteobacteria</taxon>
        <taxon>Vibrionales</taxon>
        <taxon>Vibrionaceae</taxon>
        <taxon>Enterovibrio</taxon>
    </lineage>
</organism>
<dbReference type="GO" id="GO:0006811">
    <property type="term" value="P:monoatomic ion transport"/>
    <property type="evidence" value="ECO:0007669"/>
    <property type="project" value="UniProtKB-KW"/>
</dbReference>
<evidence type="ECO:0000256" key="6">
    <source>
        <dbReference type="ARBA" id="ARBA00022692"/>
    </source>
</evidence>
<proteinExistence type="predicted"/>
<feature type="transmembrane region" description="Helical" evidence="12">
    <location>
        <begin position="133"/>
        <end position="152"/>
    </location>
</feature>
<keyword evidence="9 12" id="KW-0472">Membrane</keyword>
<dbReference type="EMBL" id="FUXU01000133">
    <property type="protein sequence ID" value="SKA70707.1"/>
    <property type="molecule type" value="Genomic_DNA"/>
</dbReference>
<dbReference type="PIRSF" id="PIRSF006603">
    <property type="entry name" value="DinF"/>
    <property type="match status" value="1"/>
</dbReference>
<keyword evidence="7 12" id="KW-1133">Transmembrane helix</keyword>
<dbReference type="Proteomes" id="UP000190162">
    <property type="component" value="Unassembled WGS sequence"/>
</dbReference>